<sequence length="265" mass="28764">MSNASSTSSTSSYFTYGLPNTPSGTDRRYSNNITYTEPFNPSPFELLFLVNTAGHDNALRNASLGQPHLQFAVDGLIHLWAQCASLNAIIEETNVYVANLAFNATASKPSFPINSERLECELHTQLYRLGPLPTDICNTNPNDPAFIRAAEIPSRDSSPTYAQSIGVATASPSPAPKPQSEAALPPSVFDPFNVDDEQLAPPSVPFLANGQFNPAFVSLQDAVQANPNIQIDTRTFTNPPAPYNYLTNTSFSMGRQECLRNCRTG</sequence>
<protein>
    <submittedName>
        <fullName evidence="2">Uncharacterized protein</fullName>
    </submittedName>
</protein>
<reference evidence="2 3" key="1">
    <citation type="journal article" date="2014" name="BMC Genomics">
        <title>Genome and secretome analysis of the hemibiotrophic fungal pathogen, Moniliophthora roreri, which causes frosty pod rot disease of cacao: mechanisms of the biotrophic and necrotrophic phases.</title>
        <authorList>
            <person name="Meinhardt L.W."/>
            <person name="Costa G.G.L."/>
            <person name="Thomazella D.P.T."/>
            <person name="Teixeira P.J.P.L."/>
            <person name="Carazzolle M.F."/>
            <person name="Schuster S.C."/>
            <person name="Carlson J.E."/>
            <person name="Guiltinan M.J."/>
            <person name="Mieczkowski P."/>
            <person name="Farmer A."/>
            <person name="Ramaraj T."/>
            <person name="Crozier J."/>
            <person name="Davis R.E."/>
            <person name="Shao J."/>
            <person name="Melnick R.L."/>
            <person name="Pereira G.A.G."/>
            <person name="Bailey B.A."/>
        </authorList>
    </citation>
    <scope>NUCLEOTIDE SEQUENCE [LARGE SCALE GENOMIC DNA]</scope>
    <source>
        <strain evidence="2 3">MCA 2997</strain>
    </source>
</reference>
<dbReference type="HOGENOM" id="CLU_014088_0_0_1"/>
<organism evidence="2 3">
    <name type="scientific">Moniliophthora roreri (strain MCA 2997)</name>
    <name type="common">Cocoa frosty pod rot fungus</name>
    <name type="synonym">Crinipellis roreri</name>
    <dbReference type="NCBI Taxonomy" id="1381753"/>
    <lineage>
        <taxon>Eukaryota</taxon>
        <taxon>Fungi</taxon>
        <taxon>Dikarya</taxon>
        <taxon>Basidiomycota</taxon>
        <taxon>Agaricomycotina</taxon>
        <taxon>Agaricomycetes</taxon>
        <taxon>Agaricomycetidae</taxon>
        <taxon>Agaricales</taxon>
        <taxon>Marasmiineae</taxon>
        <taxon>Marasmiaceae</taxon>
        <taxon>Moniliophthora</taxon>
    </lineage>
</organism>
<feature type="region of interest" description="Disordered" evidence="1">
    <location>
        <begin position="167"/>
        <end position="195"/>
    </location>
</feature>
<name>V2XY05_MONRO</name>
<accession>V2XY05</accession>
<keyword evidence="3" id="KW-1185">Reference proteome</keyword>
<proteinExistence type="predicted"/>
<comment type="caution">
    <text evidence="2">The sequence shown here is derived from an EMBL/GenBank/DDBJ whole genome shotgun (WGS) entry which is preliminary data.</text>
</comment>
<dbReference type="KEGG" id="mrr:Moror_3745"/>
<dbReference type="Proteomes" id="UP000017559">
    <property type="component" value="Unassembled WGS sequence"/>
</dbReference>
<evidence type="ECO:0000313" key="3">
    <source>
        <dbReference type="Proteomes" id="UP000017559"/>
    </source>
</evidence>
<dbReference type="AlphaFoldDB" id="V2XY05"/>
<dbReference type="EMBL" id="AWSO01001332">
    <property type="protein sequence ID" value="ESK84294.1"/>
    <property type="molecule type" value="Genomic_DNA"/>
</dbReference>
<gene>
    <name evidence="2" type="ORF">Moror_3745</name>
</gene>
<evidence type="ECO:0000256" key="1">
    <source>
        <dbReference type="SAM" id="MobiDB-lite"/>
    </source>
</evidence>
<evidence type="ECO:0000313" key="2">
    <source>
        <dbReference type="EMBL" id="ESK84294.1"/>
    </source>
</evidence>